<reference evidence="1 2" key="1">
    <citation type="submission" date="2015-06" db="EMBL/GenBank/DDBJ databases">
        <authorList>
            <person name="Ju K.-S."/>
            <person name="Doroghazi J.R."/>
            <person name="Metcalf W.W."/>
        </authorList>
    </citation>
    <scope>NUCLEOTIDE SEQUENCE [LARGE SCALE GENOMIC DNA]</scope>
    <source>
        <strain evidence="1 2">NRRL 3414</strain>
    </source>
</reference>
<protein>
    <submittedName>
        <fullName evidence="1">Uncharacterized protein</fullName>
    </submittedName>
</protein>
<dbReference type="OrthoDB" id="3386555at2"/>
<comment type="caution">
    <text evidence="1">The sequence shown here is derived from an EMBL/GenBank/DDBJ whole genome shotgun (WGS) entry which is preliminary data.</text>
</comment>
<sequence length="85" mass="8953">MPGTLAANWKHRNGSALMPMGGENMPYVVAASVGSVDGYIAGDLPGEWGDSGGNATDRESWSANADDLVNLFRAHMDRLQSGDSQ</sequence>
<dbReference type="PATRIC" id="fig|1938.3.peg.5833"/>
<gene>
    <name evidence="1" type="ORF">ACM01_30705</name>
</gene>
<dbReference type="AlphaFoldDB" id="A0A0J7Z636"/>
<accession>A0A0J7Z636</accession>
<dbReference type="Proteomes" id="UP000037432">
    <property type="component" value="Unassembled WGS sequence"/>
</dbReference>
<proteinExistence type="predicted"/>
<evidence type="ECO:0000313" key="1">
    <source>
        <dbReference type="EMBL" id="KMS70648.1"/>
    </source>
</evidence>
<name>A0A0J7Z636_STRVR</name>
<dbReference type="RefSeq" id="WP_048584653.1">
    <property type="nucleotide sequence ID" value="NZ_LFNT01000046.1"/>
</dbReference>
<dbReference type="EMBL" id="LFNT01000046">
    <property type="protein sequence ID" value="KMS70648.1"/>
    <property type="molecule type" value="Genomic_DNA"/>
</dbReference>
<organism evidence="1 2">
    <name type="scientific">Streptomyces viridochromogenes</name>
    <dbReference type="NCBI Taxonomy" id="1938"/>
    <lineage>
        <taxon>Bacteria</taxon>
        <taxon>Bacillati</taxon>
        <taxon>Actinomycetota</taxon>
        <taxon>Actinomycetes</taxon>
        <taxon>Kitasatosporales</taxon>
        <taxon>Streptomycetaceae</taxon>
        <taxon>Streptomyces</taxon>
    </lineage>
</organism>
<evidence type="ECO:0000313" key="2">
    <source>
        <dbReference type="Proteomes" id="UP000037432"/>
    </source>
</evidence>